<dbReference type="STRING" id="1798401.A2363_03895"/>
<dbReference type="Proteomes" id="UP000176186">
    <property type="component" value="Unassembled WGS sequence"/>
</dbReference>
<dbReference type="AlphaFoldDB" id="A0A1F6BF86"/>
<keyword evidence="2" id="KW-0812">Transmembrane</keyword>
<gene>
    <name evidence="3" type="ORF">A2363_03895</name>
</gene>
<dbReference type="EMBL" id="MFKE01000017">
    <property type="protein sequence ID" value="OGG35187.1"/>
    <property type="molecule type" value="Genomic_DNA"/>
</dbReference>
<comment type="caution">
    <text evidence="3">The sequence shown here is derived from an EMBL/GenBank/DDBJ whole genome shotgun (WGS) entry which is preliminary data.</text>
</comment>
<feature type="region of interest" description="Disordered" evidence="1">
    <location>
        <begin position="166"/>
        <end position="187"/>
    </location>
</feature>
<keyword evidence="2" id="KW-0472">Membrane</keyword>
<reference evidence="3 4" key="1">
    <citation type="journal article" date="2016" name="Nat. Commun.">
        <title>Thousands of microbial genomes shed light on interconnected biogeochemical processes in an aquifer system.</title>
        <authorList>
            <person name="Anantharaman K."/>
            <person name="Brown C.T."/>
            <person name="Hug L.A."/>
            <person name="Sharon I."/>
            <person name="Castelle C.J."/>
            <person name="Probst A.J."/>
            <person name="Thomas B.C."/>
            <person name="Singh A."/>
            <person name="Wilkins M.J."/>
            <person name="Karaoz U."/>
            <person name="Brodie E.L."/>
            <person name="Williams K.H."/>
            <person name="Hubbard S.S."/>
            <person name="Banfield J.F."/>
        </authorList>
    </citation>
    <scope>NUCLEOTIDE SEQUENCE [LARGE SCALE GENOMIC DNA]</scope>
</reference>
<evidence type="ECO:0000256" key="1">
    <source>
        <dbReference type="SAM" id="MobiDB-lite"/>
    </source>
</evidence>
<sequence>MNKNTLIAVIVGVVVIAGVTGYVLTHRQRSNGSSQISVSTNVCSDFPKEWVEQTTGKTIIKTEAMNSGPTHVCQYYVDENNFITLRLNNLSVEDQKKGQAALGRTITTNNAIAMDHFIAVQPDGRINGVYLVINPNQFLAVDRTSTKALSEEEIIRFAQNVAGKMQGGTRSVASTPTPTQKATTEVSKPQETDIINSFFGVIGEHRPSDAVSMLAPDQIASDADKQAWAVQFNAFSTLKVMSVEPALQDTWTDTQHEYKVTLDATMKPEAASAPIPYYGWDNGTNIRWIMLVKVGDLWKISGIATGP</sequence>
<organism evidence="3 4">
    <name type="scientific">Candidatus Gottesmanbacteria bacterium RIFOXYB1_FULL_47_11</name>
    <dbReference type="NCBI Taxonomy" id="1798401"/>
    <lineage>
        <taxon>Bacteria</taxon>
        <taxon>Candidatus Gottesmaniibacteriota</taxon>
    </lineage>
</organism>
<accession>A0A1F6BF86</accession>
<evidence type="ECO:0000313" key="3">
    <source>
        <dbReference type="EMBL" id="OGG35187.1"/>
    </source>
</evidence>
<evidence type="ECO:0000256" key="2">
    <source>
        <dbReference type="SAM" id="Phobius"/>
    </source>
</evidence>
<evidence type="ECO:0000313" key="4">
    <source>
        <dbReference type="Proteomes" id="UP000176186"/>
    </source>
</evidence>
<proteinExistence type="predicted"/>
<feature type="compositionally biased region" description="Polar residues" evidence="1">
    <location>
        <begin position="168"/>
        <end position="187"/>
    </location>
</feature>
<feature type="transmembrane region" description="Helical" evidence="2">
    <location>
        <begin position="6"/>
        <end position="25"/>
    </location>
</feature>
<keyword evidence="2" id="KW-1133">Transmembrane helix</keyword>
<protein>
    <submittedName>
        <fullName evidence="3">Uncharacterized protein</fullName>
    </submittedName>
</protein>
<name>A0A1F6BF86_9BACT</name>